<sequence>MLCVWDKLKLSDDITENLNPGMTPARQRNEFLTAQGASGTLHKYEWKYYLATGTGTSDHFFHLMQLLTRGGSGGPVITLDAIAGNISITDLDPSRDCKNPACPSTGLDEFEGKTTVHSVEVTYGDTDGSFKYTVTDGSKTLLTYNVTGNTGEDASIKFGTYRRVVDGMTVVRAAVGDFTGS</sequence>
<evidence type="ECO:0000313" key="2">
    <source>
        <dbReference type="Proteomes" id="UP000799118"/>
    </source>
</evidence>
<dbReference type="Proteomes" id="UP000799118">
    <property type="component" value="Unassembled WGS sequence"/>
</dbReference>
<accession>A0A6A4GY59</accession>
<name>A0A6A4GY59_9AGAR</name>
<protein>
    <submittedName>
        <fullName evidence="1">Uncharacterized protein</fullName>
    </submittedName>
</protein>
<proteinExistence type="predicted"/>
<dbReference type="AlphaFoldDB" id="A0A6A4GY59"/>
<gene>
    <name evidence="1" type="ORF">BT96DRAFT_967793</name>
</gene>
<dbReference type="OrthoDB" id="2538281at2759"/>
<evidence type="ECO:0000313" key="1">
    <source>
        <dbReference type="EMBL" id="KAE9390383.1"/>
    </source>
</evidence>
<dbReference type="EMBL" id="ML769660">
    <property type="protein sequence ID" value="KAE9390383.1"/>
    <property type="molecule type" value="Genomic_DNA"/>
</dbReference>
<organism evidence="1 2">
    <name type="scientific">Gymnopus androsaceus JB14</name>
    <dbReference type="NCBI Taxonomy" id="1447944"/>
    <lineage>
        <taxon>Eukaryota</taxon>
        <taxon>Fungi</taxon>
        <taxon>Dikarya</taxon>
        <taxon>Basidiomycota</taxon>
        <taxon>Agaricomycotina</taxon>
        <taxon>Agaricomycetes</taxon>
        <taxon>Agaricomycetidae</taxon>
        <taxon>Agaricales</taxon>
        <taxon>Marasmiineae</taxon>
        <taxon>Omphalotaceae</taxon>
        <taxon>Gymnopus</taxon>
    </lineage>
</organism>
<reference evidence="1" key="1">
    <citation type="journal article" date="2019" name="Environ. Microbiol.">
        <title>Fungal ecological strategies reflected in gene transcription - a case study of two litter decomposers.</title>
        <authorList>
            <person name="Barbi F."/>
            <person name="Kohler A."/>
            <person name="Barry K."/>
            <person name="Baskaran P."/>
            <person name="Daum C."/>
            <person name="Fauchery L."/>
            <person name="Ihrmark K."/>
            <person name="Kuo A."/>
            <person name="LaButti K."/>
            <person name="Lipzen A."/>
            <person name="Morin E."/>
            <person name="Grigoriev I.V."/>
            <person name="Henrissat B."/>
            <person name="Lindahl B."/>
            <person name="Martin F."/>
        </authorList>
    </citation>
    <scope>NUCLEOTIDE SEQUENCE</scope>
    <source>
        <strain evidence="1">JB14</strain>
    </source>
</reference>
<keyword evidence="2" id="KW-1185">Reference proteome</keyword>